<keyword evidence="1" id="KW-1133">Transmembrane helix</keyword>
<evidence type="ECO:0000256" key="1">
    <source>
        <dbReference type="SAM" id="Phobius"/>
    </source>
</evidence>
<gene>
    <name evidence="2" type="ORF">GA0070216_13423</name>
</gene>
<reference evidence="3" key="1">
    <citation type="submission" date="2016-06" db="EMBL/GenBank/DDBJ databases">
        <authorList>
            <person name="Varghese N."/>
            <person name="Submissions Spin"/>
        </authorList>
    </citation>
    <scope>NUCLEOTIDE SEQUENCE [LARGE SCALE GENOMIC DNA]</scope>
    <source>
        <strain evidence="3">DSM 44100</strain>
    </source>
</reference>
<feature type="transmembrane region" description="Helical" evidence="1">
    <location>
        <begin position="98"/>
        <end position="122"/>
    </location>
</feature>
<evidence type="ECO:0000313" key="3">
    <source>
        <dbReference type="Proteomes" id="UP000198797"/>
    </source>
</evidence>
<feature type="transmembrane region" description="Helical" evidence="1">
    <location>
        <begin position="128"/>
        <end position="151"/>
    </location>
</feature>
<sequence length="159" mass="16099">MPLVRGWSGWSSAVRWTRVAEPGVRAPVVADDRGWRLRHLPVLLAASAALGAVAAVVGGLTGGGAAAAGAAAGVAVTVLSYTLTTVVLAWADAINPQLVLPLGLGLYVAKFTLLGVVMVAVASTGWDGLIPLCAGIAAGVAVWTGVHIWWLTSGSSRRP</sequence>
<proteinExistence type="predicted"/>
<dbReference type="STRING" id="121616.GA0070216_13423"/>
<dbReference type="EMBL" id="FMCU01000034">
    <property type="protein sequence ID" value="SCF49394.1"/>
    <property type="molecule type" value="Genomic_DNA"/>
</dbReference>
<keyword evidence="3" id="KW-1185">Reference proteome</keyword>
<dbReference type="Proteomes" id="UP000198797">
    <property type="component" value="Unassembled WGS sequence"/>
</dbReference>
<keyword evidence="1" id="KW-0472">Membrane</keyword>
<feature type="transmembrane region" description="Helical" evidence="1">
    <location>
        <begin position="66"/>
        <end position="91"/>
    </location>
</feature>
<name>A0A1C5AWG5_9ACTN</name>
<evidence type="ECO:0008006" key="4">
    <source>
        <dbReference type="Google" id="ProtNLM"/>
    </source>
</evidence>
<keyword evidence="1" id="KW-0812">Transmembrane</keyword>
<protein>
    <recommendedName>
        <fullName evidence="4">ATP synthase protein I</fullName>
    </recommendedName>
</protein>
<accession>A0A1C5AWG5</accession>
<dbReference type="AlphaFoldDB" id="A0A1C5AWG5"/>
<organism evidence="2 3">
    <name type="scientific">Micromonospora matsumotoense</name>
    <dbReference type="NCBI Taxonomy" id="121616"/>
    <lineage>
        <taxon>Bacteria</taxon>
        <taxon>Bacillati</taxon>
        <taxon>Actinomycetota</taxon>
        <taxon>Actinomycetes</taxon>
        <taxon>Micromonosporales</taxon>
        <taxon>Micromonosporaceae</taxon>
        <taxon>Micromonospora</taxon>
    </lineage>
</organism>
<feature type="transmembrane region" description="Helical" evidence="1">
    <location>
        <begin position="42"/>
        <end position="60"/>
    </location>
</feature>
<evidence type="ECO:0000313" key="2">
    <source>
        <dbReference type="EMBL" id="SCF49394.1"/>
    </source>
</evidence>